<accession>C0EMV9</accession>
<dbReference type="SUPFAM" id="SSF52540">
    <property type="entry name" value="P-loop containing nucleoside triphosphate hydrolases"/>
    <property type="match status" value="1"/>
</dbReference>
<reference evidence="7 8" key="1">
    <citation type="submission" date="2009-01" db="EMBL/GenBank/DDBJ databases">
        <authorList>
            <person name="Fulton L."/>
            <person name="Clifton S."/>
            <person name="Chinwalla A.T."/>
            <person name="Mitreva M."/>
            <person name="Sodergren E."/>
            <person name="Weinstock G."/>
            <person name="Clifton S."/>
            <person name="Dooling D.J."/>
            <person name="Fulton B."/>
            <person name="Minx P."/>
            <person name="Pepin K.H."/>
            <person name="Johnson M."/>
            <person name="Bhonagiri V."/>
            <person name="Nash W.E."/>
            <person name="Mardis E.R."/>
            <person name="Wilson R.K."/>
        </authorList>
    </citation>
    <scope>NUCLEOTIDE SEQUENCE [LARGE SCALE GENOMIC DNA]</scope>
    <source>
        <strain evidence="7 8">NRL30031/H210</strain>
    </source>
</reference>
<gene>
    <name evidence="7" type="ORF">NEIFLAOT_01286</name>
</gene>
<dbReference type="GO" id="GO:0005524">
    <property type="term" value="F:ATP binding"/>
    <property type="evidence" value="ECO:0007669"/>
    <property type="project" value="UniProtKB-UniRule"/>
</dbReference>
<dbReference type="InterPro" id="IPR027417">
    <property type="entry name" value="P-loop_NTPase"/>
</dbReference>
<dbReference type="Proteomes" id="UP000004457">
    <property type="component" value="Unassembled WGS sequence"/>
</dbReference>
<protein>
    <submittedName>
        <fullName evidence="7">Uncharacterized protein</fullName>
    </submittedName>
</protein>
<dbReference type="InterPro" id="IPR005337">
    <property type="entry name" value="RapZ-like"/>
</dbReference>
<evidence type="ECO:0000259" key="6">
    <source>
        <dbReference type="Pfam" id="PF22740"/>
    </source>
</evidence>
<dbReference type="eggNOG" id="COG1660">
    <property type="taxonomic scope" value="Bacteria"/>
</dbReference>
<feature type="binding site" evidence="4">
    <location>
        <begin position="93"/>
        <end position="96"/>
    </location>
    <ligand>
        <name>GTP</name>
        <dbReference type="ChEBI" id="CHEBI:37565"/>
    </ligand>
</feature>
<keyword evidence="8" id="KW-1185">Reference proteome</keyword>
<dbReference type="HAMAP" id="MF_00636">
    <property type="entry name" value="RapZ_like"/>
    <property type="match status" value="1"/>
</dbReference>
<dbReference type="Pfam" id="PF22740">
    <property type="entry name" value="PapZ_C"/>
    <property type="match status" value="1"/>
</dbReference>
<comment type="caution">
    <text evidence="7">The sequence shown here is derived from an EMBL/GenBank/DDBJ whole genome shotgun (WGS) entry which is preliminary data.</text>
</comment>
<proteinExistence type="inferred from homology"/>
<keyword evidence="3 4" id="KW-0342">GTP-binding</keyword>
<feature type="domain" description="RapZ-like N-terminal" evidence="5">
    <location>
        <begin position="37"/>
        <end position="189"/>
    </location>
</feature>
<dbReference type="GO" id="GO:0005525">
    <property type="term" value="F:GTP binding"/>
    <property type="evidence" value="ECO:0007669"/>
    <property type="project" value="UniProtKB-UniRule"/>
</dbReference>
<evidence type="ECO:0000313" key="7">
    <source>
        <dbReference type="EMBL" id="EEG33581.1"/>
    </source>
</evidence>
<dbReference type="PANTHER" id="PTHR30448:SF0">
    <property type="entry name" value="RNASE ADAPTER PROTEIN RAPZ"/>
    <property type="match status" value="1"/>
</dbReference>
<dbReference type="InterPro" id="IPR053930">
    <property type="entry name" value="RapZ-like_N"/>
</dbReference>
<evidence type="ECO:0000256" key="1">
    <source>
        <dbReference type="ARBA" id="ARBA00022741"/>
    </source>
</evidence>
<dbReference type="Pfam" id="PF03668">
    <property type="entry name" value="RapZ-like_N"/>
    <property type="match status" value="1"/>
</dbReference>
<feature type="binding site" evidence="4">
    <location>
        <begin position="43"/>
        <end position="50"/>
    </location>
    <ligand>
        <name>ATP</name>
        <dbReference type="ChEBI" id="CHEBI:30616"/>
    </ligand>
</feature>
<dbReference type="EMBL" id="ACEN01000062">
    <property type="protein sequence ID" value="EEG33581.1"/>
    <property type="molecule type" value="Genomic_DNA"/>
</dbReference>
<keyword evidence="2 4" id="KW-0067">ATP-binding</keyword>
<feature type="domain" description="RapZ C-terminal" evidence="6">
    <location>
        <begin position="197"/>
        <end position="313"/>
    </location>
</feature>
<evidence type="ECO:0000256" key="2">
    <source>
        <dbReference type="ARBA" id="ARBA00022840"/>
    </source>
</evidence>
<evidence type="ECO:0000259" key="5">
    <source>
        <dbReference type="Pfam" id="PF03668"/>
    </source>
</evidence>
<dbReference type="NCBIfam" id="NF003828">
    <property type="entry name" value="PRK05416.1"/>
    <property type="match status" value="1"/>
</dbReference>
<dbReference type="InterPro" id="IPR053931">
    <property type="entry name" value="RapZ_C"/>
</dbReference>
<evidence type="ECO:0000313" key="8">
    <source>
        <dbReference type="Proteomes" id="UP000004457"/>
    </source>
</evidence>
<sequence>MKLQCAITSFNCAVKTAPKNSSNAIKHNSKKTNKILKIVLISGLSGSGKSVALKQLEDLGYYCVDNLPLEMLPSLVLYHIERGEETQLGVSVDIRSGINIQEAQEQIQYLRDEGHQVEVLFVEAEEGVLVRRFSETRRGHPLSGPNLTLLESLQKEREWLFPLRDIAYCIDTSKMNAQQLRYAVQQWLNIERVGLLVILESFGFKYGVPNNADFMFDMRSLPNPYYDPELRPFTGMDKPIQDYLGRQPLAQEMVDDIDHFISRWLPRLQQESRSYVTIAIGCTGGQHRSVYVVEKLAERLKGRYELLVRHRQAQSLAGR</sequence>
<dbReference type="PIRSF" id="PIRSF005052">
    <property type="entry name" value="P-loopkin"/>
    <property type="match status" value="1"/>
</dbReference>
<name>C0EMV9_NEIFL</name>
<keyword evidence="1 4" id="KW-0547">Nucleotide-binding</keyword>
<evidence type="ECO:0000256" key="3">
    <source>
        <dbReference type="ARBA" id="ARBA00023134"/>
    </source>
</evidence>
<evidence type="ECO:0000256" key="4">
    <source>
        <dbReference type="HAMAP-Rule" id="MF_00636"/>
    </source>
</evidence>
<dbReference type="PANTHER" id="PTHR30448">
    <property type="entry name" value="RNASE ADAPTER PROTEIN RAPZ"/>
    <property type="match status" value="1"/>
</dbReference>
<organism evidence="7 8">
    <name type="scientific">Neisseria flavescens NRL30031/H210</name>
    <dbReference type="NCBI Taxonomy" id="546264"/>
    <lineage>
        <taxon>Bacteria</taxon>
        <taxon>Pseudomonadati</taxon>
        <taxon>Pseudomonadota</taxon>
        <taxon>Betaproteobacteria</taxon>
        <taxon>Neisseriales</taxon>
        <taxon>Neisseriaceae</taxon>
        <taxon>Neisseria</taxon>
    </lineage>
</organism>
<dbReference type="AlphaFoldDB" id="C0EMV9"/>